<protein>
    <submittedName>
        <fullName evidence="1">Uncharacterized protein</fullName>
    </submittedName>
</protein>
<gene>
    <name evidence="1" type="ORF">D4764_02G0003880</name>
</gene>
<dbReference type="Proteomes" id="UP000324091">
    <property type="component" value="Chromosome 2"/>
</dbReference>
<dbReference type="EMBL" id="RHFK02000012">
    <property type="protein sequence ID" value="TWW67347.1"/>
    <property type="molecule type" value="Genomic_DNA"/>
</dbReference>
<comment type="caution">
    <text evidence="1">The sequence shown here is derived from an EMBL/GenBank/DDBJ whole genome shotgun (WGS) entry which is preliminary data.</text>
</comment>
<evidence type="ECO:0000313" key="2">
    <source>
        <dbReference type="Proteomes" id="UP000324091"/>
    </source>
</evidence>
<proteinExistence type="predicted"/>
<dbReference type="AlphaFoldDB" id="A0A5C6NNY0"/>
<keyword evidence="2" id="KW-1185">Reference proteome</keyword>
<reference evidence="1 2" key="1">
    <citation type="submission" date="2019-04" db="EMBL/GenBank/DDBJ databases">
        <title>Chromosome genome assembly for Takifugu flavidus.</title>
        <authorList>
            <person name="Xiao S."/>
        </authorList>
    </citation>
    <scope>NUCLEOTIDE SEQUENCE [LARGE SCALE GENOMIC DNA]</scope>
    <source>
        <strain evidence="1">HTHZ2018</strain>
        <tissue evidence="1">Muscle</tissue>
    </source>
</reference>
<evidence type="ECO:0000313" key="1">
    <source>
        <dbReference type="EMBL" id="TWW67347.1"/>
    </source>
</evidence>
<organism evidence="1 2">
    <name type="scientific">Takifugu flavidus</name>
    <name type="common">sansaifugu</name>
    <dbReference type="NCBI Taxonomy" id="433684"/>
    <lineage>
        <taxon>Eukaryota</taxon>
        <taxon>Metazoa</taxon>
        <taxon>Chordata</taxon>
        <taxon>Craniata</taxon>
        <taxon>Vertebrata</taxon>
        <taxon>Euteleostomi</taxon>
        <taxon>Actinopterygii</taxon>
        <taxon>Neopterygii</taxon>
        <taxon>Teleostei</taxon>
        <taxon>Neoteleostei</taxon>
        <taxon>Acanthomorphata</taxon>
        <taxon>Eupercaria</taxon>
        <taxon>Tetraodontiformes</taxon>
        <taxon>Tetradontoidea</taxon>
        <taxon>Tetraodontidae</taxon>
        <taxon>Takifugu</taxon>
    </lineage>
</organism>
<sequence>MPECALAVGDSVGHGSVKSASRMSKMVVVFVDNTDKADQLVATGVVMNDMLRELSRHGRIVSPMRLIPLGT</sequence>
<name>A0A5C6NNY0_9TELE</name>
<accession>A0A5C6NNY0</accession>